<dbReference type="EMBL" id="LMWJ01000008">
    <property type="protein sequence ID" value="KUM77150.1"/>
    <property type="molecule type" value="Genomic_DNA"/>
</dbReference>
<reference evidence="2 3" key="1">
    <citation type="submission" date="2015-10" db="EMBL/GenBank/DDBJ databases">
        <title>Draft genome sequence of Streptomyces curacoi DSM 40107, type strain for the species Streptomyces curacoi.</title>
        <authorList>
            <person name="Ruckert C."/>
            <person name="Winkler A."/>
            <person name="Kalinowski J."/>
            <person name="Kampfer P."/>
            <person name="Glaeser S."/>
        </authorList>
    </citation>
    <scope>NUCLEOTIDE SEQUENCE [LARGE SCALE GENOMIC DNA]</scope>
    <source>
        <strain evidence="2 3">DSM 40107</strain>
    </source>
</reference>
<dbReference type="STRING" id="146536.AQI70_14565"/>
<gene>
    <name evidence="2" type="ORF">AQI70_14565</name>
</gene>
<dbReference type="Gene3D" id="3.40.109.10">
    <property type="entry name" value="NADH Oxidase"/>
    <property type="match status" value="1"/>
</dbReference>
<dbReference type="GO" id="GO:0016491">
    <property type="term" value="F:oxidoreductase activity"/>
    <property type="evidence" value="ECO:0007669"/>
    <property type="project" value="InterPro"/>
</dbReference>
<dbReference type="NCBIfam" id="TIGR03605">
    <property type="entry name" value="antibiot_sagB"/>
    <property type="match status" value="1"/>
</dbReference>
<evidence type="ECO:0000313" key="3">
    <source>
        <dbReference type="Proteomes" id="UP000054024"/>
    </source>
</evidence>
<feature type="domain" description="Nitroreductase" evidence="1">
    <location>
        <begin position="269"/>
        <end position="456"/>
    </location>
</feature>
<name>A0A124H3D9_9ACTN</name>
<keyword evidence="3" id="KW-1185">Reference proteome</keyword>
<dbReference type="InterPro" id="IPR029479">
    <property type="entry name" value="Nitroreductase"/>
</dbReference>
<dbReference type="RefSeq" id="WP_062148869.1">
    <property type="nucleotide sequence ID" value="NZ_KQ947987.1"/>
</dbReference>
<dbReference type="Proteomes" id="UP000054024">
    <property type="component" value="Unassembled WGS sequence"/>
</dbReference>
<evidence type="ECO:0000259" key="1">
    <source>
        <dbReference type="Pfam" id="PF00881"/>
    </source>
</evidence>
<dbReference type="PANTHER" id="PTHR43745">
    <property type="entry name" value="NITROREDUCTASE MJ1384-RELATED"/>
    <property type="match status" value="1"/>
</dbReference>
<dbReference type="InterPro" id="IPR052544">
    <property type="entry name" value="Bacteriocin_Proc_Enz"/>
</dbReference>
<organism evidence="2 3">
    <name type="scientific">Streptomyces curacoi</name>
    <dbReference type="NCBI Taxonomy" id="146536"/>
    <lineage>
        <taxon>Bacteria</taxon>
        <taxon>Bacillati</taxon>
        <taxon>Actinomycetota</taxon>
        <taxon>Actinomycetes</taxon>
        <taxon>Kitasatosporales</taxon>
        <taxon>Streptomycetaceae</taxon>
        <taxon>Streptomyces</taxon>
    </lineage>
</organism>
<protein>
    <recommendedName>
        <fullName evidence="1">Nitroreductase domain-containing protein</fullName>
    </recommendedName>
</protein>
<evidence type="ECO:0000313" key="2">
    <source>
        <dbReference type="EMBL" id="KUM77150.1"/>
    </source>
</evidence>
<comment type="caution">
    <text evidence="2">The sequence shown here is derived from an EMBL/GenBank/DDBJ whole genome shotgun (WGS) entry which is preliminary data.</text>
</comment>
<sequence>MTTASYTLVGFDPLGLAPADRPGLGPFTGTASPVLTTLDALRDRLADLAAAGRTGCVVAVLDADRAPEAVRLRQELNETVLAAGSPLVPCVVTDDRTLRIGPWVRPHTTPCLACFARDLLPAPDGFRLDALPRPAVTDDRNEPTTKPDDLVAAGLQEALGTLRTGLRDSPDRSVWGRVLSVRVQADGRLLRESWRAPRDPDCPSCGAPSGLPRLSRILHENSKLHEHFRERDAIDSAHATAEPADQRPSPVHRLPDVQGIRSLPLEEAITRRRSRRRFGPSALDPADLSALLHYSSGVTGWGRTTDGGRIPLRAAPSGGALYPIDVYTYLRRVSGLPRGLFRYDPLAHALVATGRPADAGERLSAHSAHREVLDDAAAIVLLAASFGRTQAKYLERGYRITLMEAGHIAQNLQLVATARRLRVCGVTGFVDDTVNDVLGLPAQGETQALYLLAVGRPLTPAGSGA</sequence>
<dbReference type="SUPFAM" id="SSF55469">
    <property type="entry name" value="FMN-dependent nitroreductase-like"/>
    <property type="match status" value="1"/>
</dbReference>
<dbReference type="Gene3D" id="3.40.50.720">
    <property type="entry name" value="NAD(P)-binding Rossmann-like Domain"/>
    <property type="match status" value="1"/>
</dbReference>
<dbReference type="SMR" id="A0A124H3D9"/>
<dbReference type="AlphaFoldDB" id="A0A124H3D9"/>
<dbReference type="InterPro" id="IPR020051">
    <property type="entry name" value="SagB-type_dehydrogenase"/>
</dbReference>
<dbReference type="InterPro" id="IPR000415">
    <property type="entry name" value="Nitroreductase-like"/>
</dbReference>
<dbReference type="OrthoDB" id="3422065at2"/>
<accession>A0A124H3D9</accession>
<dbReference type="PANTHER" id="PTHR43745:SF2">
    <property type="entry name" value="NITROREDUCTASE MJ1384-RELATED"/>
    <property type="match status" value="1"/>
</dbReference>
<dbReference type="CDD" id="cd02142">
    <property type="entry name" value="McbC_SagB-like_oxidoreductase"/>
    <property type="match status" value="1"/>
</dbReference>
<proteinExistence type="predicted"/>
<dbReference type="Pfam" id="PF00881">
    <property type="entry name" value="Nitroreductase"/>
    <property type="match status" value="1"/>
</dbReference>